<evidence type="ECO:0000259" key="11">
    <source>
        <dbReference type="SMART" id="SM00919"/>
    </source>
</evidence>
<dbReference type="Proteomes" id="UP000664534">
    <property type="component" value="Unassembled WGS sequence"/>
</dbReference>
<evidence type="ECO:0000256" key="5">
    <source>
        <dbReference type="ARBA" id="ARBA00023002"/>
    </source>
</evidence>
<dbReference type="Pfam" id="PF03949">
    <property type="entry name" value="Malic_M"/>
    <property type="match status" value="1"/>
</dbReference>
<dbReference type="SUPFAM" id="SSF52047">
    <property type="entry name" value="RNI-like"/>
    <property type="match status" value="1"/>
</dbReference>
<name>A0A8H3J5D8_9LECA</name>
<dbReference type="Gene3D" id="3.80.10.10">
    <property type="entry name" value="Ribonuclease Inhibitor"/>
    <property type="match status" value="1"/>
</dbReference>
<dbReference type="GO" id="GO:0004471">
    <property type="term" value="F:malate dehydrogenase (decarboxylating) (NAD+) activity"/>
    <property type="evidence" value="ECO:0007669"/>
    <property type="project" value="TreeGrafter"/>
</dbReference>
<evidence type="ECO:0000256" key="3">
    <source>
        <dbReference type="ARBA" id="ARBA00008785"/>
    </source>
</evidence>
<dbReference type="FunFam" id="3.40.50.720:FF:000055">
    <property type="entry name" value="NAD-dependent malic enzyme"/>
    <property type="match status" value="1"/>
</dbReference>
<dbReference type="FunFam" id="3.40.50.10380:FF:000001">
    <property type="entry name" value="NAD-dependent malic enzyme"/>
    <property type="match status" value="1"/>
</dbReference>
<evidence type="ECO:0000256" key="6">
    <source>
        <dbReference type="ARBA" id="ARBA00023027"/>
    </source>
</evidence>
<comment type="catalytic activity">
    <reaction evidence="7">
        <text>oxaloacetate + H(+) = pyruvate + CO2</text>
        <dbReference type="Rhea" id="RHEA:15641"/>
        <dbReference type="ChEBI" id="CHEBI:15361"/>
        <dbReference type="ChEBI" id="CHEBI:15378"/>
        <dbReference type="ChEBI" id="CHEBI:16452"/>
        <dbReference type="ChEBI" id="CHEBI:16526"/>
        <dbReference type="EC" id="1.1.1.38"/>
    </reaction>
</comment>
<feature type="domain" description="Malic enzyme NAD-binding" evidence="11">
    <location>
        <begin position="285"/>
        <end position="543"/>
    </location>
</feature>
<dbReference type="Gene3D" id="3.40.50.720">
    <property type="entry name" value="NAD(P)-binding Rossmann-like Domain"/>
    <property type="match status" value="1"/>
</dbReference>
<dbReference type="CDD" id="cd05312">
    <property type="entry name" value="NAD_bind_1_malic_enz"/>
    <property type="match status" value="1"/>
</dbReference>
<organism evidence="13 14">
    <name type="scientific">Imshaugia aleurites</name>
    <dbReference type="NCBI Taxonomy" id="172621"/>
    <lineage>
        <taxon>Eukaryota</taxon>
        <taxon>Fungi</taxon>
        <taxon>Dikarya</taxon>
        <taxon>Ascomycota</taxon>
        <taxon>Pezizomycotina</taxon>
        <taxon>Lecanoromycetes</taxon>
        <taxon>OSLEUM clade</taxon>
        <taxon>Lecanoromycetidae</taxon>
        <taxon>Lecanorales</taxon>
        <taxon>Lecanorineae</taxon>
        <taxon>Parmeliaceae</taxon>
        <taxon>Imshaugia</taxon>
    </lineage>
</organism>
<dbReference type="EMBL" id="CAJPDT010000139">
    <property type="protein sequence ID" value="CAF9941004.1"/>
    <property type="molecule type" value="Genomic_DNA"/>
</dbReference>
<dbReference type="InterPro" id="IPR032675">
    <property type="entry name" value="LRR_dom_sf"/>
</dbReference>
<evidence type="ECO:0000259" key="12">
    <source>
        <dbReference type="SMART" id="SM01274"/>
    </source>
</evidence>
<reference evidence="13" key="1">
    <citation type="submission" date="2021-03" db="EMBL/GenBank/DDBJ databases">
        <authorList>
            <person name="Tagirdzhanova G."/>
        </authorList>
    </citation>
    <scope>NUCLEOTIDE SEQUENCE</scope>
</reference>
<keyword evidence="14" id="KW-1185">Reference proteome</keyword>
<dbReference type="Gene3D" id="3.40.50.10380">
    <property type="entry name" value="Malic enzyme, N-terminal domain"/>
    <property type="match status" value="1"/>
</dbReference>
<evidence type="ECO:0000256" key="9">
    <source>
        <dbReference type="RuleBase" id="RU003426"/>
    </source>
</evidence>
<comment type="catalytic activity">
    <reaction evidence="8">
        <text>(S)-malate + NAD(+) = pyruvate + CO2 + NADH</text>
        <dbReference type="Rhea" id="RHEA:12653"/>
        <dbReference type="ChEBI" id="CHEBI:15361"/>
        <dbReference type="ChEBI" id="CHEBI:15589"/>
        <dbReference type="ChEBI" id="CHEBI:16526"/>
        <dbReference type="ChEBI" id="CHEBI:57540"/>
        <dbReference type="ChEBI" id="CHEBI:57945"/>
        <dbReference type="EC" id="1.1.1.38"/>
    </reaction>
</comment>
<accession>A0A8H3J5D8</accession>
<dbReference type="SUPFAM" id="SSF51735">
    <property type="entry name" value="NAD(P)-binding Rossmann-fold domains"/>
    <property type="match status" value="1"/>
</dbReference>
<evidence type="ECO:0000256" key="8">
    <source>
        <dbReference type="ARBA" id="ARBA00052591"/>
    </source>
</evidence>
<sequence length="978" mass="108137">MSSHPKDKNNPRFGHLPLSTSGPEECALTGSALLRSPYHNKGSAFTSKERKDFKLFGLLPPNVQTLEEQVERAYRQYCSPTDALAKNTFMTSLKEQNEMLYYKLIQEHLKEMFGIIYTPTEGDAIQNFSKVFRKPEGCFLNILDQDRVEDNLAQWGDPDDIDYIVVTDGEEILGIGDQGVGGIFISVAKLVLTTLCAGIHPSRTLPVVLDCGTDNRQLLNDDLYLGLRRPRVRGKEYDNFVDIFVQSVGKLYPGAYLHFEDFGLTNARRILDKYRPEIACFNDDVQGTGVITLAAIMAGLHVSGLKLTDMRLVVFGSGTAGIGIADQVRDAIAAESGKSKAETAKQIWCVDRPGLLLKSQGEDLTIGQGPYAREEQEWQGKDHNDLLSVIKEVKPHVLIGTSTKPKAFTEEVVKEMSKHVERPIIFPLSNPTRLHEADPKDINEWSEGKALIATGSPFPPVEYNGRKYEVAECNNSTAFPGIGLGAVLCRSRLLSDKMLVAAVKAIAAQSPALKDPDKGLVPDVINVREISVQVAKAVIKQAIEEDLATEKEIPRDDEDLEEWIREQMWEPRYRPLIRVDKEKASKHGRGELGVGGVSKGHEPLYGVDLADFEKGIPYEDGRMDLCKMVIGPSNIPQLITSLDSNTFVCQFLLSDNMTGPVGARLISDFVLAHPNRMETWYLAASTALYELITKTSNLCTIDLDQTESGDEGVTHLFSLLADHHSPTSLRHVYLNAVGIGPSTCKSVADYLSSPHCTVESMYLNANPVGDVGASSFAKGLAKNTSTLRLALASCGLKSTNAKSILQALEGHPRLMALRMGRNFATEDLGMRYNYLEDDVVDSVKALVSNCKTLRMLELGMTGMTLSELESISEEIIESETLAVFSVKSVYGNVSPKVKLPVKERMKQNIRRFYGGIDVACFDAEEKRWLISPKDVRLIDSAYRNRDAGLAQRGQLILKKVWDDGMEIVRSVMNADDSH</sequence>
<evidence type="ECO:0000313" key="13">
    <source>
        <dbReference type="EMBL" id="CAF9941004.1"/>
    </source>
</evidence>
<dbReference type="GO" id="GO:0005739">
    <property type="term" value="C:mitochondrion"/>
    <property type="evidence" value="ECO:0007669"/>
    <property type="project" value="TreeGrafter"/>
</dbReference>
<evidence type="ECO:0000256" key="7">
    <source>
        <dbReference type="ARBA" id="ARBA00050168"/>
    </source>
</evidence>
<dbReference type="GO" id="GO:0005829">
    <property type="term" value="C:cytosol"/>
    <property type="evidence" value="ECO:0007669"/>
    <property type="project" value="TreeGrafter"/>
</dbReference>
<evidence type="ECO:0000256" key="4">
    <source>
        <dbReference type="ARBA" id="ARBA00022723"/>
    </source>
</evidence>
<comment type="cofactor">
    <cofactor evidence="1">
        <name>Mn(2+)</name>
        <dbReference type="ChEBI" id="CHEBI:29035"/>
    </cofactor>
</comment>
<comment type="cofactor">
    <cofactor evidence="2">
        <name>Mg(2+)</name>
        <dbReference type="ChEBI" id="CHEBI:18420"/>
    </cofactor>
</comment>
<dbReference type="SMART" id="SM00919">
    <property type="entry name" value="Malic_M"/>
    <property type="match status" value="1"/>
</dbReference>
<comment type="similarity">
    <text evidence="3 9">Belongs to the malic enzymes family.</text>
</comment>
<dbReference type="GO" id="GO:0046872">
    <property type="term" value="F:metal ion binding"/>
    <property type="evidence" value="ECO:0007669"/>
    <property type="project" value="UniProtKB-KW"/>
</dbReference>
<dbReference type="PRINTS" id="PR00072">
    <property type="entry name" value="MALOXRDTASE"/>
</dbReference>
<dbReference type="InterPro" id="IPR046346">
    <property type="entry name" value="Aminoacid_DH-like_N_sf"/>
</dbReference>
<keyword evidence="4 9" id="KW-0479">Metal-binding</keyword>
<gene>
    <name evidence="13" type="primary">MAE1</name>
    <name evidence="13" type="ORF">IMSHALPRED_002248</name>
</gene>
<dbReference type="SUPFAM" id="SSF53223">
    <property type="entry name" value="Aminoacid dehydrogenase-like, N-terminal domain"/>
    <property type="match status" value="1"/>
</dbReference>
<dbReference type="PANTHER" id="PTHR23406">
    <property type="entry name" value="MALIC ENZYME-RELATED"/>
    <property type="match status" value="1"/>
</dbReference>
<keyword evidence="5 9" id="KW-0560">Oxidoreductase</keyword>
<dbReference type="GO" id="GO:0006108">
    <property type="term" value="P:malate metabolic process"/>
    <property type="evidence" value="ECO:0007669"/>
    <property type="project" value="TreeGrafter"/>
</dbReference>
<dbReference type="InterPro" id="IPR001891">
    <property type="entry name" value="Malic_OxRdtase"/>
</dbReference>
<feature type="domain" description="Malic enzyme N-terminal" evidence="12">
    <location>
        <begin position="94"/>
        <end position="275"/>
    </location>
</feature>
<evidence type="ECO:0000256" key="1">
    <source>
        <dbReference type="ARBA" id="ARBA00001936"/>
    </source>
</evidence>
<dbReference type="PANTHER" id="PTHR23406:SF34">
    <property type="entry name" value="NAD-DEPENDENT MALIC ENZYME, MITOCHONDRIAL"/>
    <property type="match status" value="1"/>
</dbReference>
<evidence type="ECO:0000313" key="14">
    <source>
        <dbReference type="Proteomes" id="UP000664534"/>
    </source>
</evidence>
<dbReference type="OrthoDB" id="5365701at2759"/>
<dbReference type="NCBIfam" id="NF010052">
    <property type="entry name" value="PRK13529.1"/>
    <property type="match status" value="1"/>
</dbReference>
<protein>
    <recommendedName>
        <fullName evidence="9">Malic enzyme</fullName>
    </recommendedName>
</protein>
<dbReference type="Pfam" id="PF00390">
    <property type="entry name" value="malic"/>
    <property type="match status" value="1"/>
</dbReference>
<dbReference type="InterPro" id="IPR012301">
    <property type="entry name" value="Malic_N_dom"/>
</dbReference>
<dbReference type="GO" id="GO:0051287">
    <property type="term" value="F:NAD binding"/>
    <property type="evidence" value="ECO:0007669"/>
    <property type="project" value="InterPro"/>
</dbReference>
<dbReference type="InterPro" id="IPR012302">
    <property type="entry name" value="Malic_NAD-bd"/>
</dbReference>
<evidence type="ECO:0000256" key="2">
    <source>
        <dbReference type="ARBA" id="ARBA00001946"/>
    </source>
</evidence>
<dbReference type="SMART" id="SM01274">
    <property type="entry name" value="malic"/>
    <property type="match status" value="1"/>
</dbReference>
<feature type="compositionally biased region" description="Basic and acidic residues" evidence="10">
    <location>
        <begin position="1"/>
        <end position="10"/>
    </location>
</feature>
<dbReference type="PROSITE" id="PS00331">
    <property type="entry name" value="MALIC_ENZYMES"/>
    <property type="match status" value="1"/>
</dbReference>
<feature type="region of interest" description="Disordered" evidence="10">
    <location>
        <begin position="1"/>
        <end position="22"/>
    </location>
</feature>
<dbReference type="InterPro" id="IPR015884">
    <property type="entry name" value="Malic_enzyme_CS"/>
</dbReference>
<dbReference type="InterPro" id="IPR036291">
    <property type="entry name" value="NAD(P)-bd_dom_sf"/>
</dbReference>
<dbReference type="AlphaFoldDB" id="A0A8H3J5D8"/>
<keyword evidence="6" id="KW-0520">NAD</keyword>
<evidence type="ECO:0000256" key="10">
    <source>
        <dbReference type="SAM" id="MobiDB-lite"/>
    </source>
</evidence>
<comment type="caution">
    <text evidence="13">The sequence shown here is derived from an EMBL/GenBank/DDBJ whole genome shotgun (WGS) entry which is preliminary data.</text>
</comment>
<proteinExistence type="inferred from homology"/>
<dbReference type="InterPro" id="IPR037062">
    <property type="entry name" value="Malic_N_dom_sf"/>
</dbReference>